<sequence precursor="true">MRLRSLIFGLGCWLLAPALLADQAEQQLQAYLAEIRSLEAGFEQQLLDARGQRMQKTEGEMRLLKPGRFYWETRNPFPEVLVSDGESLWLYDPDLEQVTIQKLDQRMAYTPALILSGETATLSDDFEITRRQESQQEIFTLTPLAGDSLFEQMELYFRDGQIEAIHLEDSLGQKTRVELLNPRYNQPLDPSGFDFVLPENVDVIQE</sequence>
<organism evidence="11 12">
    <name type="scientific">Marinospirillum celere</name>
    <dbReference type="NCBI Taxonomy" id="1122252"/>
    <lineage>
        <taxon>Bacteria</taxon>
        <taxon>Pseudomonadati</taxon>
        <taxon>Pseudomonadota</taxon>
        <taxon>Gammaproteobacteria</taxon>
        <taxon>Oceanospirillales</taxon>
        <taxon>Oceanospirillaceae</taxon>
        <taxon>Marinospirillum</taxon>
    </lineage>
</organism>
<keyword evidence="6 10" id="KW-0732">Signal</keyword>
<evidence type="ECO:0000256" key="10">
    <source>
        <dbReference type="HAMAP-Rule" id="MF_00240"/>
    </source>
</evidence>
<dbReference type="PANTHER" id="PTHR35869">
    <property type="entry name" value="OUTER-MEMBRANE LIPOPROTEIN CARRIER PROTEIN"/>
    <property type="match status" value="1"/>
</dbReference>
<dbReference type="CDD" id="cd16325">
    <property type="entry name" value="LolA"/>
    <property type="match status" value="1"/>
</dbReference>
<keyword evidence="5 10" id="KW-0813">Transport</keyword>
<evidence type="ECO:0000256" key="4">
    <source>
        <dbReference type="ARBA" id="ARBA00014035"/>
    </source>
</evidence>
<keyword evidence="9 10" id="KW-0143">Chaperone</keyword>
<evidence type="ECO:0000256" key="6">
    <source>
        <dbReference type="ARBA" id="ARBA00022729"/>
    </source>
</evidence>
<evidence type="ECO:0000256" key="3">
    <source>
        <dbReference type="ARBA" id="ARBA00011245"/>
    </source>
</evidence>
<dbReference type="GO" id="GO:0030288">
    <property type="term" value="C:outer membrane-bounded periplasmic space"/>
    <property type="evidence" value="ECO:0007669"/>
    <property type="project" value="TreeGrafter"/>
</dbReference>
<evidence type="ECO:0000256" key="7">
    <source>
        <dbReference type="ARBA" id="ARBA00022764"/>
    </source>
</evidence>
<dbReference type="Pfam" id="PF03548">
    <property type="entry name" value="LolA"/>
    <property type="match status" value="1"/>
</dbReference>
<dbReference type="Gene3D" id="2.50.20.10">
    <property type="entry name" value="Lipoprotein localisation LolA/LolB/LppX"/>
    <property type="match status" value="1"/>
</dbReference>
<keyword evidence="7 10" id="KW-0574">Periplasm</keyword>
<feature type="chain" id="PRO_5011800098" description="Outer-membrane lipoprotein carrier protein" evidence="10">
    <location>
        <begin position="22"/>
        <end position="206"/>
    </location>
</feature>
<dbReference type="PANTHER" id="PTHR35869:SF1">
    <property type="entry name" value="OUTER-MEMBRANE LIPOPROTEIN CARRIER PROTEIN"/>
    <property type="match status" value="1"/>
</dbReference>
<dbReference type="InterPro" id="IPR018323">
    <property type="entry name" value="OM_lipoprot_carrier_LolA_Pbac"/>
</dbReference>
<comment type="subcellular location">
    <subcellularLocation>
        <location evidence="1 10">Periplasm</location>
    </subcellularLocation>
</comment>
<dbReference type="EMBL" id="FOLH01000002">
    <property type="protein sequence ID" value="SFC05153.1"/>
    <property type="molecule type" value="Genomic_DNA"/>
</dbReference>
<comment type="subunit">
    <text evidence="3 10">Monomer.</text>
</comment>
<dbReference type="GO" id="GO:0042953">
    <property type="term" value="P:lipoprotein transport"/>
    <property type="evidence" value="ECO:0007669"/>
    <property type="project" value="InterPro"/>
</dbReference>
<keyword evidence="8 10" id="KW-0653">Protein transport</keyword>
<evidence type="ECO:0000256" key="8">
    <source>
        <dbReference type="ARBA" id="ARBA00022927"/>
    </source>
</evidence>
<dbReference type="OrthoDB" id="9787361at2"/>
<reference evidence="11 12" key="1">
    <citation type="submission" date="2016-10" db="EMBL/GenBank/DDBJ databases">
        <authorList>
            <person name="de Groot N.N."/>
        </authorList>
    </citation>
    <scope>NUCLEOTIDE SEQUENCE [LARGE SCALE GENOMIC DNA]</scope>
    <source>
        <strain evidence="11 12">DSM 18438</strain>
    </source>
</reference>
<protein>
    <recommendedName>
        <fullName evidence="4 10">Outer-membrane lipoprotein carrier protein</fullName>
    </recommendedName>
</protein>
<evidence type="ECO:0000256" key="1">
    <source>
        <dbReference type="ARBA" id="ARBA00004418"/>
    </source>
</evidence>
<accession>A0A1I1G739</accession>
<keyword evidence="11" id="KW-0449">Lipoprotein</keyword>
<feature type="signal peptide" evidence="10">
    <location>
        <begin position="1"/>
        <end position="21"/>
    </location>
</feature>
<dbReference type="STRING" id="1122252.SAMN05660443_1330"/>
<dbReference type="NCBIfam" id="TIGR00547">
    <property type="entry name" value="lolA"/>
    <property type="match status" value="1"/>
</dbReference>
<dbReference type="InterPro" id="IPR004564">
    <property type="entry name" value="OM_lipoprot_carrier_LolA-like"/>
</dbReference>
<gene>
    <name evidence="10" type="primary">lolA</name>
    <name evidence="11" type="ORF">SAMN05660443_1330</name>
</gene>
<dbReference type="InterPro" id="IPR029046">
    <property type="entry name" value="LolA/LolB/LppX"/>
</dbReference>
<evidence type="ECO:0000313" key="12">
    <source>
        <dbReference type="Proteomes" id="UP000199058"/>
    </source>
</evidence>
<dbReference type="AlphaFoldDB" id="A0A1I1G739"/>
<evidence type="ECO:0000256" key="2">
    <source>
        <dbReference type="ARBA" id="ARBA00007615"/>
    </source>
</evidence>
<evidence type="ECO:0000313" key="11">
    <source>
        <dbReference type="EMBL" id="SFC05153.1"/>
    </source>
</evidence>
<dbReference type="Proteomes" id="UP000199058">
    <property type="component" value="Unassembled WGS sequence"/>
</dbReference>
<keyword evidence="12" id="KW-1185">Reference proteome</keyword>
<dbReference type="SUPFAM" id="SSF89392">
    <property type="entry name" value="Prokaryotic lipoproteins and lipoprotein localization factors"/>
    <property type="match status" value="1"/>
</dbReference>
<name>A0A1I1G739_9GAMM</name>
<evidence type="ECO:0000256" key="5">
    <source>
        <dbReference type="ARBA" id="ARBA00022448"/>
    </source>
</evidence>
<proteinExistence type="inferred from homology"/>
<dbReference type="GO" id="GO:0044874">
    <property type="term" value="P:lipoprotein localization to outer membrane"/>
    <property type="evidence" value="ECO:0007669"/>
    <property type="project" value="UniProtKB-UniRule"/>
</dbReference>
<comment type="similarity">
    <text evidence="2 10">Belongs to the LolA family.</text>
</comment>
<evidence type="ECO:0000256" key="9">
    <source>
        <dbReference type="ARBA" id="ARBA00023186"/>
    </source>
</evidence>
<dbReference type="HAMAP" id="MF_00240">
    <property type="entry name" value="LolA"/>
    <property type="match status" value="1"/>
</dbReference>
<comment type="function">
    <text evidence="10">Participates in the translocation of lipoproteins from the inner membrane to the outer membrane. Only forms a complex with a lipoprotein if the residue after the N-terminal Cys is not an aspartate (The Asp acts as a targeting signal to indicate that the lipoprotein should stay in the inner membrane).</text>
</comment>
<dbReference type="RefSeq" id="WP_091960960.1">
    <property type="nucleotide sequence ID" value="NZ_FOLH01000002.1"/>
</dbReference>